<evidence type="ECO:0000313" key="2">
    <source>
        <dbReference type="Proteomes" id="UP000198304"/>
    </source>
</evidence>
<dbReference type="RefSeq" id="WP_207652583.1">
    <property type="nucleotide sequence ID" value="NZ_FZOJ01000017.1"/>
</dbReference>
<sequence length="77" mass="9076">MSKRIEKMPDRIMGRSLNYKVIPTVCNLKNMLSKLMDVNGDFRQLKQWEKRSYKAYNIDDIKLNILNSNQSKAIGRL</sequence>
<protein>
    <submittedName>
        <fullName evidence="1">Uncharacterized protein</fullName>
    </submittedName>
</protein>
<dbReference type="AlphaFoldDB" id="A0A239GLE5"/>
<keyword evidence="2" id="KW-1185">Reference proteome</keyword>
<name>A0A239GLE5_9FIRM</name>
<accession>A0A239GLE5</accession>
<dbReference type="Proteomes" id="UP000198304">
    <property type="component" value="Unassembled WGS sequence"/>
</dbReference>
<proteinExistence type="predicted"/>
<evidence type="ECO:0000313" key="1">
    <source>
        <dbReference type="EMBL" id="SNS69801.1"/>
    </source>
</evidence>
<gene>
    <name evidence="1" type="ORF">SAMN05446037_101766</name>
</gene>
<organism evidence="1 2">
    <name type="scientific">Anaerovirgula multivorans</name>
    <dbReference type="NCBI Taxonomy" id="312168"/>
    <lineage>
        <taxon>Bacteria</taxon>
        <taxon>Bacillati</taxon>
        <taxon>Bacillota</taxon>
        <taxon>Clostridia</taxon>
        <taxon>Peptostreptococcales</taxon>
        <taxon>Natronincolaceae</taxon>
        <taxon>Anaerovirgula</taxon>
    </lineage>
</organism>
<dbReference type="EMBL" id="FZOJ01000017">
    <property type="protein sequence ID" value="SNS69801.1"/>
    <property type="molecule type" value="Genomic_DNA"/>
</dbReference>
<reference evidence="1 2" key="1">
    <citation type="submission" date="2017-06" db="EMBL/GenBank/DDBJ databases">
        <authorList>
            <person name="Kim H.J."/>
            <person name="Triplett B.A."/>
        </authorList>
    </citation>
    <scope>NUCLEOTIDE SEQUENCE [LARGE SCALE GENOMIC DNA]</scope>
    <source>
        <strain evidence="1 2">SCA</strain>
    </source>
</reference>